<dbReference type="Gene3D" id="3.40.710.10">
    <property type="entry name" value="DD-peptidase/beta-lactamase superfamily"/>
    <property type="match status" value="1"/>
</dbReference>
<dbReference type="AlphaFoldDB" id="A0AA37VEC7"/>
<evidence type="ECO:0000259" key="3">
    <source>
        <dbReference type="Pfam" id="PF11954"/>
    </source>
</evidence>
<organism evidence="4 5">
    <name type="scientific">Roseisolibacter agri</name>
    <dbReference type="NCBI Taxonomy" id="2014610"/>
    <lineage>
        <taxon>Bacteria</taxon>
        <taxon>Pseudomonadati</taxon>
        <taxon>Gemmatimonadota</taxon>
        <taxon>Gemmatimonadia</taxon>
        <taxon>Gemmatimonadales</taxon>
        <taxon>Gemmatimonadaceae</taxon>
        <taxon>Roseisolibacter</taxon>
    </lineage>
</organism>
<reference evidence="4" key="1">
    <citation type="submission" date="2022-08" db="EMBL/GenBank/DDBJ databases">
        <title>Draft genome sequencing of Roseisolibacter agri AW1220.</title>
        <authorList>
            <person name="Tobiishi Y."/>
            <person name="Tonouchi A."/>
        </authorList>
    </citation>
    <scope>NUCLEOTIDE SEQUENCE</scope>
    <source>
        <strain evidence="4">AW1220</strain>
    </source>
</reference>
<dbReference type="InterPro" id="IPR012338">
    <property type="entry name" value="Beta-lactam/transpept-like"/>
</dbReference>
<feature type="chain" id="PRO_5041259751" evidence="1">
    <location>
        <begin position="22"/>
        <end position="508"/>
    </location>
</feature>
<keyword evidence="4" id="KW-0378">Hydrolase</keyword>
<comment type="caution">
    <text evidence="4">The sequence shown here is derived from an EMBL/GenBank/DDBJ whole genome shotgun (WGS) entry which is preliminary data.</text>
</comment>
<dbReference type="Pfam" id="PF11954">
    <property type="entry name" value="DUF3471"/>
    <property type="match status" value="1"/>
</dbReference>
<dbReference type="InterPro" id="IPR001466">
    <property type="entry name" value="Beta-lactam-related"/>
</dbReference>
<dbReference type="PANTHER" id="PTHR46825:SF15">
    <property type="entry name" value="BETA-LACTAMASE-RELATED DOMAIN-CONTAINING PROTEIN"/>
    <property type="match status" value="1"/>
</dbReference>
<evidence type="ECO:0000259" key="2">
    <source>
        <dbReference type="Pfam" id="PF00144"/>
    </source>
</evidence>
<evidence type="ECO:0000313" key="4">
    <source>
        <dbReference type="EMBL" id="GLC24944.1"/>
    </source>
</evidence>
<proteinExistence type="predicted"/>
<dbReference type="RefSeq" id="WP_284349387.1">
    <property type="nucleotide sequence ID" value="NZ_BRXS01000002.1"/>
</dbReference>
<dbReference type="EMBL" id="BRXS01000002">
    <property type="protein sequence ID" value="GLC24944.1"/>
    <property type="molecule type" value="Genomic_DNA"/>
</dbReference>
<gene>
    <name evidence="4" type="ORF">rosag_14570</name>
</gene>
<dbReference type="GO" id="GO:0016787">
    <property type="term" value="F:hydrolase activity"/>
    <property type="evidence" value="ECO:0007669"/>
    <property type="project" value="UniProtKB-KW"/>
</dbReference>
<accession>A0AA37VEC7</accession>
<feature type="domain" description="Beta-lactamase-related" evidence="2">
    <location>
        <begin position="37"/>
        <end position="365"/>
    </location>
</feature>
<dbReference type="InterPro" id="IPR050491">
    <property type="entry name" value="AmpC-like"/>
</dbReference>
<dbReference type="PANTHER" id="PTHR46825">
    <property type="entry name" value="D-ALANYL-D-ALANINE-CARBOXYPEPTIDASE/ENDOPEPTIDASE AMPH"/>
    <property type="match status" value="1"/>
</dbReference>
<dbReference type="SUPFAM" id="SSF56601">
    <property type="entry name" value="beta-lactamase/transpeptidase-like"/>
    <property type="match status" value="1"/>
</dbReference>
<dbReference type="InterPro" id="IPR021860">
    <property type="entry name" value="Peptidase_S12_Pab87-rel_C"/>
</dbReference>
<dbReference type="Proteomes" id="UP001161325">
    <property type="component" value="Unassembled WGS sequence"/>
</dbReference>
<keyword evidence="1" id="KW-0732">Signal</keyword>
<feature type="domain" description="Peptidase S12 Pab87-related C-terminal" evidence="3">
    <location>
        <begin position="413"/>
        <end position="495"/>
    </location>
</feature>
<keyword evidence="5" id="KW-1185">Reference proteome</keyword>
<sequence>MLATRSLAITLLLAVAGATQAAAQPASNGSASVAALDAYVAKAVRDWKVPGLAIAVVQGDRVVLAKGYGVRELGKPDAVDAGTRFAIGSTTKAMTAAALGMLVDEGKVKWDEKVTTYLPGFQLADPYVTRELTVRDLLTHRAGLGNADLLWAGADYPTAEILRRVGTLRPAYSLRSGFIYQNIMYAAAGEVVRAASGMPWDAFVRTRIFVPLGMTNTEATLAGLAGKPNVAAPHDRIRDTLRVVANRPVDPVAAAGSVWSSVDDMAKWMRFVLDSGRVGGKRLLSEATFRELLSPQTIAPTSMYPTMTVVRPHFFTYGLGWFLHDYAGEAVAMHTGSIDGMSAIIGLLPDRRVGVYVLANRDHAELRHALMYRVFDMYRGAAGARDWSAELLTLYGGLEAQADAARRQQEQRRVADTRPSLPLERYAGTYREPTFGDVVVAVQGGALQLTYGRAYAGRLEHWHYDTFRALWADPRSAPSLVTFAPDGTGGVASVRAFGNTFARVPAGR</sequence>
<evidence type="ECO:0000256" key="1">
    <source>
        <dbReference type="SAM" id="SignalP"/>
    </source>
</evidence>
<dbReference type="Gene3D" id="2.40.128.600">
    <property type="match status" value="1"/>
</dbReference>
<dbReference type="Pfam" id="PF00144">
    <property type="entry name" value="Beta-lactamase"/>
    <property type="match status" value="1"/>
</dbReference>
<feature type="signal peptide" evidence="1">
    <location>
        <begin position="1"/>
        <end position="21"/>
    </location>
</feature>
<protein>
    <submittedName>
        <fullName evidence="4">Serine hydrolase</fullName>
    </submittedName>
</protein>
<name>A0AA37VEC7_9BACT</name>
<evidence type="ECO:0000313" key="5">
    <source>
        <dbReference type="Proteomes" id="UP001161325"/>
    </source>
</evidence>